<evidence type="ECO:0000259" key="1">
    <source>
        <dbReference type="Pfam" id="PF04083"/>
    </source>
</evidence>
<name>T1JLA7_STRMM</name>
<dbReference type="Pfam" id="PF04083">
    <property type="entry name" value="Abhydro_lipase"/>
    <property type="match status" value="1"/>
</dbReference>
<dbReference type="Proteomes" id="UP000014500">
    <property type="component" value="Unassembled WGS sequence"/>
</dbReference>
<dbReference type="EMBL" id="JH431945">
    <property type="status" value="NOT_ANNOTATED_CDS"/>
    <property type="molecule type" value="Genomic_DNA"/>
</dbReference>
<sequence>MRMSRTPTMKYLLLLNYCYLQTEVLNSYGHPSEKHKVTTDDGYILSIYRIPNQNPSAIPILLMHGLSCSSTQFFMNRYNSPAFILADAGFDVWMGNFRGNNYTSHTKYSPQDSKYWDFTWQEMADHDMPYTIDYILNVTRHSKLICTGHSMGTIIGFAMFSTQPSYNHKVAAFFALSPIAFLHYAPVIELKYLPQILSLVPAFIAACRHGGSAKTYSHLAQIRAYKRMHKYDYGKMMNQKLYNSSMPPAYNLSEISVPVFIFYGANDAAADPLDVELLSRKLQNLKAKELFSWPLCDHSDFMIAKNMKELVYDNVYHTSHILLVHWIKLV</sequence>
<organism evidence="2 3">
    <name type="scientific">Strigamia maritima</name>
    <name type="common">European centipede</name>
    <name type="synonym">Geophilus maritimus</name>
    <dbReference type="NCBI Taxonomy" id="126957"/>
    <lineage>
        <taxon>Eukaryota</taxon>
        <taxon>Metazoa</taxon>
        <taxon>Ecdysozoa</taxon>
        <taxon>Arthropoda</taxon>
        <taxon>Myriapoda</taxon>
        <taxon>Chilopoda</taxon>
        <taxon>Pleurostigmophora</taxon>
        <taxon>Geophilomorpha</taxon>
        <taxon>Linotaeniidae</taxon>
        <taxon>Strigamia</taxon>
    </lineage>
</organism>
<evidence type="ECO:0000313" key="3">
    <source>
        <dbReference type="Proteomes" id="UP000014500"/>
    </source>
</evidence>
<dbReference type="EnsemblMetazoa" id="SMAR014637-RA">
    <property type="protein sequence ID" value="SMAR014637-PA"/>
    <property type="gene ID" value="SMAR014637"/>
</dbReference>
<dbReference type="InterPro" id="IPR029058">
    <property type="entry name" value="AB_hydrolase_fold"/>
</dbReference>
<dbReference type="SUPFAM" id="SSF53474">
    <property type="entry name" value="alpha/beta-Hydrolases"/>
    <property type="match status" value="1"/>
</dbReference>
<dbReference type="HOGENOM" id="CLU_010974_0_1_1"/>
<dbReference type="GO" id="GO:0006629">
    <property type="term" value="P:lipid metabolic process"/>
    <property type="evidence" value="ECO:0007669"/>
    <property type="project" value="InterPro"/>
</dbReference>
<reference evidence="2" key="2">
    <citation type="submission" date="2015-02" db="UniProtKB">
        <authorList>
            <consortium name="EnsemblMetazoa"/>
        </authorList>
    </citation>
    <scope>IDENTIFICATION</scope>
</reference>
<dbReference type="eggNOG" id="KOG2624">
    <property type="taxonomic scope" value="Eukaryota"/>
</dbReference>
<dbReference type="InterPro" id="IPR006693">
    <property type="entry name" value="AB_hydrolase_lipase"/>
</dbReference>
<feature type="domain" description="Partial AB-hydrolase lipase" evidence="1">
    <location>
        <begin position="23"/>
        <end position="76"/>
    </location>
</feature>
<keyword evidence="3" id="KW-1185">Reference proteome</keyword>
<accession>T1JLA7</accession>
<dbReference type="OMA" id="LAWINFA"/>
<reference evidence="3" key="1">
    <citation type="submission" date="2011-05" db="EMBL/GenBank/DDBJ databases">
        <authorList>
            <person name="Richards S.R."/>
            <person name="Qu J."/>
            <person name="Jiang H."/>
            <person name="Jhangiani S.N."/>
            <person name="Agravi P."/>
            <person name="Goodspeed R."/>
            <person name="Gross S."/>
            <person name="Mandapat C."/>
            <person name="Jackson L."/>
            <person name="Mathew T."/>
            <person name="Pu L."/>
            <person name="Thornton R."/>
            <person name="Saada N."/>
            <person name="Wilczek-Boney K.B."/>
            <person name="Lee S."/>
            <person name="Kovar C."/>
            <person name="Wu Y."/>
            <person name="Scherer S.E."/>
            <person name="Worley K.C."/>
            <person name="Muzny D.M."/>
            <person name="Gibbs R."/>
        </authorList>
    </citation>
    <scope>NUCLEOTIDE SEQUENCE</scope>
    <source>
        <strain evidence="3">Brora</strain>
    </source>
</reference>
<evidence type="ECO:0000313" key="2">
    <source>
        <dbReference type="EnsemblMetazoa" id="SMAR014637-PA"/>
    </source>
</evidence>
<protein>
    <recommendedName>
        <fullName evidence="1">Partial AB-hydrolase lipase domain-containing protein</fullName>
    </recommendedName>
</protein>
<dbReference type="PhylomeDB" id="T1JLA7"/>
<dbReference type="AlphaFoldDB" id="T1JLA7"/>
<proteinExistence type="predicted"/>
<dbReference type="PANTHER" id="PTHR11005">
    <property type="entry name" value="LYSOSOMAL ACID LIPASE-RELATED"/>
    <property type="match status" value="1"/>
</dbReference>
<dbReference type="STRING" id="126957.T1JLA7"/>
<dbReference type="Gene3D" id="3.40.50.1820">
    <property type="entry name" value="alpha/beta hydrolase"/>
    <property type="match status" value="2"/>
</dbReference>